<dbReference type="InterPro" id="IPR002641">
    <property type="entry name" value="PNPLA_dom"/>
</dbReference>
<sequence length="274" mass="30556">PNLMRDTDLIVGTSTGGIQALGLAAGYSPLHVREMYVESAKDIFADSLLDDIKNLWKVIGADYGTENMREILKFQFGDKQLKDLEKKVAIPSFDLDSGPDRKFRTWKLKVFHNFECPDGDGEEFCVDVGLRTSAAPIFFPTVDGYCDGGVVANNPALIGLAQSLDVRRGPGMPLTQINMLSLGAGRSARWVEGDNLDWGAMRWAPHILYMLLEGGISMIDFQCQQILGENYHRVNPILPEKIGLDDCSKTPEIIEIANEEDLKPSLKWLEEHWV</sequence>
<proteinExistence type="predicted"/>
<dbReference type="GO" id="GO:0006629">
    <property type="term" value="P:lipid metabolic process"/>
    <property type="evidence" value="ECO:0007669"/>
    <property type="project" value="UniProtKB-KW"/>
</dbReference>
<dbReference type="InterPro" id="IPR016035">
    <property type="entry name" value="Acyl_Trfase/lysoPLipase"/>
</dbReference>
<gene>
    <name evidence="3" type="ORF">LCGC14_2982730</name>
</gene>
<dbReference type="PANTHER" id="PTHR24138:SF10">
    <property type="entry name" value="PHOSPHOLIPASE A2"/>
    <property type="match status" value="1"/>
</dbReference>
<dbReference type="AlphaFoldDB" id="A0A0F8XTN1"/>
<dbReference type="SUPFAM" id="SSF52151">
    <property type="entry name" value="FabD/lysophospholipase-like"/>
    <property type="match status" value="1"/>
</dbReference>
<dbReference type="PANTHER" id="PTHR24138">
    <property type="entry name" value="INTRACELLLAR PHOSPHOLIPASE A FAMILY"/>
    <property type="match status" value="1"/>
</dbReference>
<dbReference type="Pfam" id="PF01734">
    <property type="entry name" value="Patatin"/>
    <property type="match status" value="1"/>
</dbReference>
<comment type="caution">
    <text evidence="3">The sequence shown here is derived from an EMBL/GenBank/DDBJ whole genome shotgun (WGS) entry which is preliminary data.</text>
</comment>
<evidence type="ECO:0000256" key="1">
    <source>
        <dbReference type="ARBA" id="ARBA00023098"/>
    </source>
</evidence>
<evidence type="ECO:0000313" key="3">
    <source>
        <dbReference type="EMBL" id="KKK64585.1"/>
    </source>
</evidence>
<evidence type="ECO:0000259" key="2">
    <source>
        <dbReference type="PROSITE" id="PS51635"/>
    </source>
</evidence>
<dbReference type="EMBL" id="LAZR01060956">
    <property type="protein sequence ID" value="KKK64585.1"/>
    <property type="molecule type" value="Genomic_DNA"/>
</dbReference>
<feature type="non-terminal residue" evidence="3">
    <location>
        <position position="1"/>
    </location>
</feature>
<protein>
    <recommendedName>
        <fullName evidence="2">PNPLA domain-containing protein</fullName>
    </recommendedName>
</protein>
<reference evidence="3" key="1">
    <citation type="journal article" date="2015" name="Nature">
        <title>Complex archaea that bridge the gap between prokaryotes and eukaryotes.</title>
        <authorList>
            <person name="Spang A."/>
            <person name="Saw J.H."/>
            <person name="Jorgensen S.L."/>
            <person name="Zaremba-Niedzwiedzka K."/>
            <person name="Martijn J."/>
            <person name="Lind A.E."/>
            <person name="van Eijk R."/>
            <person name="Schleper C."/>
            <person name="Guy L."/>
            <person name="Ettema T.J."/>
        </authorList>
    </citation>
    <scope>NUCLEOTIDE SEQUENCE</scope>
</reference>
<keyword evidence="1" id="KW-0443">Lipid metabolism</keyword>
<dbReference type="InterPro" id="IPR047156">
    <property type="entry name" value="Teg/CotR/CapV-like"/>
</dbReference>
<dbReference type="Gene3D" id="3.40.1090.10">
    <property type="entry name" value="Cytosolic phospholipase A2 catalytic domain"/>
    <property type="match status" value="1"/>
</dbReference>
<name>A0A0F8XTN1_9ZZZZ</name>
<feature type="domain" description="PNPLA" evidence="2">
    <location>
        <begin position="1"/>
        <end position="160"/>
    </location>
</feature>
<dbReference type="PROSITE" id="PS51635">
    <property type="entry name" value="PNPLA"/>
    <property type="match status" value="1"/>
</dbReference>
<organism evidence="3">
    <name type="scientific">marine sediment metagenome</name>
    <dbReference type="NCBI Taxonomy" id="412755"/>
    <lineage>
        <taxon>unclassified sequences</taxon>
        <taxon>metagenomes</taxon>
        <taxon>ecological metagenomes</taxon>
    </lineage>
</organism>
<accession>A0A0F8XTN1</accession>